<name>A0ABT2MKL9_9CYAN</name>
<proteinExistence type="predicted"/>
<evidence type="ECO:0000313" key="3">
    <source>
        <dbReference type="Proteomes" id="UP001525890"/>
    </source>
</evidence>
<comment type="caution">
    <text evidence="2">The sequence shown here is derived from an EMBL/GenBank/DDBJ whole genome shotgun (WGS) entry which is preliminary data.</text>
</comment>
<dbReference type="Proteomes" id="UP001525890">
    <property type="component" value="Unassembled WGS sequence"/>
</dbReference>
<evidence type="ECO:0000256" key="1">
    <source>
        <dbReference type="SAM" id="MobiDB-lite"/>
    </source>
</evidence>
<feature type="region of interest" description="Disordered" evidence="1">
    <location>
        <begin position="58"/>
        <end position="77"/>
    </location>
</feature>
<protein>
    <submittedName>
        <fullName evidence="2">DUF3134 domain-containing protein</fullName>
    </submittedName>
</protein>
<feature type="compositionally biased region" description="Acidic residues" evidence="1">
    <location>
        <begin position="62"/>
        <end position="77"/>
    </location>
</feature>
<sequence>MYNPSLREESRYKIADVIPLQQETSILDWLESNGRLIAREDKESEYAIDEEEIAALMSVEDSTYDDDDDDNELVEED</sequence>
<dbReference type="Pfam" id="PF11332">
    <property type="entry name" value="DUF3134"/>
    <property type="match status" value="1"/>
</dbReference>
<organism evidence="2 3">
    <name type="scientific">Laspinema palackyanum D2a</name>
    <dbReference type="NCBI Taxonomy" id="2953684"/>
    <lineage>
        <taxon>Bacteria</taxon>
        <taxon>Bacillati</taxon>
        <taxon>Cyanobacteriota</taxon>
        <taxon>Cyanophyceae</taxon>
        <taxon>Oscillatoriophycideae</taxon>
        <taxon>Oscillatoriales</taxon>
        <taxon>Laspinemataceae</taxon>
        <taxon>Laspinema</taxon>
        <taxon>Laspinema palackyanum</taxon>
    </lineage>
</organism>
<dbReference type="EMBL" id="JAMXFF010000002">
    <property type="protein sequence ID" value="MCT7965291.1"/>
    <property type="molecule type" value="Genomic_DNA"/>
</dbReference>
<evidence type="ECO:0000313" key="2">
    <source>
        <dbReference type="EMBL" id="MCT7965291.1"/>
    </source>
</evidence>
<dbReference type="InterPro" id="IPR021481">
    <property type="entry name" value="DUF3134"/>
</dbReference>
<reference evidence="2 3" key="1">
    <citation type="journal article" date="2022" name="Front. Microbiol.">
        <title>High genomic differentiation and limited gene flow indicate recent cryptic speciation within the genus Laspinema (cyanobacteria).</title>
        <authorList>
            <person name="Stanojkovic A."/>
            <person name="Skoupy S."/>
            <person name="Skaloud P."/>
            <person name="Dvorak P."/>
        </authorList>
    </citation>
    <scope>NUCLEOTIDE SEQUENCE [LARGE SCALE GENOMIC DNA]</scope>
    <source>
        <strain evidence="2 3">D2a</strain>
    </source>
</reference>
<keyword evidence="3" id="KW-1185">Reference proteome</keyword>
<gene>
    <name evidence="2" type="ORF">NG799_02955</name>
</gene>
<dbReference type="RefSeq" id="WP_368004992.1">
    <property type="nucleotide sequence ID" value="NZ_JAMXFF010000002.1"/>
</dbReference>
<accession>A0ABT2MKL9</accession>